<dbReference type="EMBL" id="JBBPBM010000017">
    <property type="protein sequence ID" value="KAK8556766.1"/>
    <property type="molecule type" value="Genomic_DNA"/>
</dbReference>
<name>A0ABR2ECU4_9ROSI</name>
<keyword evidence="1" id="KW-0812">Transmembrane</keyword>
<feature type="domain" description="Solute-binding protein family 3/N-terminal" evidence="2">
    <location>
        <begin position="3"/>
        <end position="173"/>
    </location>
</feature>
<dbReference type="SUPFAM" id="SSF53850">
    <property type="entry name" value="Periplasmic binding protein-like II"/>
    <property type="match status" value="1"/>
</dbReference>
<comment type="caution">
    <text evidence="3">The sequence shown here is derived from an EMBL/GenBank/DDBJ whole genome shotgun (WGS) entry which is preliminary data.</text>
</comment>
<dbReference type="InterPro" id="IPR001638">
    <property type="entry name" value="Solute-binding_3/MltF_N"/>
</dbReference>
<evidence type="ECO:0000313" key="3">
    <source>
        <dbReference type="EMBL" id="KAK8556766.1"/>
    </source>
</evidence>
<protein>
    <recommendedName>
        <fullName evidence="2">Solute-binding protein family 3/N-terminal domain-containing protein</fullName>
    </recommendedName>
</protein>
<keyword evidence="4" id="KW-1185">Reference proteome</keyword>
<sequence length="229" mass="25852">MLKTYDVAIGDMVTTRSRDQHVELSPSYLEPGFMMVVKTKTKDLNKFWWFLSPFTPQMWLIIAALNVLIGVIIWVIESQYEDGPNFVEAPFLLQNYKEALDSGSIKAAFLLTPYAKILFAKYCHDFIEINPTYGNNPEGYRFVFPKGSLLANGIAYAILKLERNGELQHMEDQISASFKCSRKPVEDATIQNVGVGSFMGVFVLFGGVSITALLITLIHLLYRHLVGRT</sequence>
<dbReference type="Gene3D" id="3.40.190.10">
    <property type="entry name" value="Periplasmic binding protein-like II"/>
    <property type="match status" value="2"/>
</dbReference>
<gene>
    <name evidence="3" type="ORF">V6N12_003161</name>
</gene>
<dbReference type="PANTHER" id="PTHR18966">
    <property type="entry name" value="IONOTROPIC GLUTAMATE RECEPTOR"/>
    <property type="match status" value="1"/>
</dbReference>
<dbReference type="Pfam" id="PF00497">
    <property type="entry name" value="SBP_bac_3"/>
    <property type="match status" value="1"/>
</dbReference>
<evidence type="ECO:0000256" key="1">
    <source>
        <dbReference type="SAM" id="Phobius"/>
    </source>
</evidence>
<feature type="transmembrane region" description="Helical" evidence="1">
    <location>
        <begin position="201"/>
        <end position="222"/>
    </location>
</feature>
<evidence type="ECO:0000259" key="2">
    <source>
        <dbReference type="Pfam" id="PF00497"/>
    </source>
</evidence>
<keyword evidence="1" id="KW-0472">Membrane</keyword>
<feature type="transmembrane region" description="Helical" evidence="1">
    <location>
        <begin position="58"/>
        <end position="76"/>
    </location>
</feature>
<proteinExistence type="predicted"/>
<accession>A0ABR2ECU4</accession>
<reference evidence="3 4" key="1">
    <citation type="journal article" date="2024" name="G3 (Bethesda)">
        <title>Genome assembly of Hibiscus sabdariffa L. provides insights into metabolisms of medicinal natural products.</title>
        <authorList>
            <person name="Kim T."/>
        </authorList>
    </citation>
    <scope>NUCLEOTIDE SEQUENCE [LARGE SCALE GENOMIC DNA]</scope>
    <source>
        <strain evidence="3">TK-2024</strain>
        <tissue evidence="3">Old leaves</tissue>
    </source>
</reference>
<evidence type="ECO:0000313" key="4">
    <source>
        <dbReference type="Proteomes" id="UP001472677"/>
    </source>
</evidence>
<keyword evidence="1" id="KW-1133">Transmembrane helix</keyword>
<dbReference type="InterPro" id="IPR015683">
    <property type="entry name" value="Ionotropic_Glu_rcpt"/>
</dbReference>
<organism evidence="3 4">
    <name type="scientific">Hibiscus sabdariffa</name>
    <name type="common">roselle</name>
    <dbReference type="NCBI Taxonomy" id="183260"/>
    <lineage>
        <taxon>Eukaryota</taxon>
        <taxon>Viridiplantae</taxon>
        <taxon>Streptophyta</taxon>
        <taxon>Embryophyta</taxon>
        <taxon>Tracheophyta</taxon>
        <taxon>Spermatophyta</taxon>
        <taxon>Magnoliopsida</taxon>
        <taxon>eudicotyledons</taxon>
        <taxon>Gunneridae</taxon>
        <taxon>Pentapetalae</taxon>
        <taxon>rosids</taxon>
        <taxon>malvids</taxon>
        <taxon>Malvales</taxon>
        <taxon>Malvaceae</taxon>
        <taxon>Malvoideae</taxon>
        <taxon>Hibiscus</taxon>
    </lineage>
</organism>
<dbReference type="Proteomes" id="UP001472677">
    <property type="component" value="Unassembled WGS sequence"/>
</dbReference>